<keyword evidence="2" id="KW-1185">Reference proteome</keyword>
<evidence type="ECO:0000313" key="2">
    <source>
        <dbReference type="Proteomes" id="UP000717328"/>
    </source>
</evidence>
<reference evidence="1" key="2">
    <citation type="submission" date="2021-10" db="EMBL/GenBank/DDBJ databases">
        <title>Phylogenomics reveals ancestral predisposition of the termite-cultivated fungus Termitomyces towards a domesticated lifestyle.</title>
        <authorList>
            <person name="Auxier B."/>
            <person name="Grum-Grzhimaylo A."/>
            <person name="Cardenas M.E."/>
            <person name="Lodge J.D."/>
            <person name="Laessoe T."/>
            <person name="Pedersen O."/>
            <person name="Smith M.E."/>
            <person name="Kuyper T.W."/>
            <person name="Franco-Molano E.A."/>
            <person name="Baroni T.J."/>
            <person name="Aanen D.K."/>
        </authorList>
    </citation>
    <scope>NUCLEOTIDE SEQUENCE</scope>
    <source>
        <strain evidence="1">D49</strain>
    </source>
</reference>
<comment type="caution">
    <text evidence="1">The sequence shown here is derived from an EMBL/GenBank/DDBJ whole genome shotgun (WGS) entry which is preliminary data.</text>
</comment>
<dbReference type="EMBL" id="JABCKI010005962">
    <property type="protein sequence ID" value="KAG5636212.1"/>
    <property type="molecule type" value="Genomic_DNA"/>
</dbReference>
<dbReference type="AlphaFoldDB" id="A0A9P7FPR6"/>
<organism evidence="1 2">
    <name type="scientific">Sphagnurus paluster</name>
    <dbReference type="NCBI Taxonomy" id="117069"/>
    <lineage>
        <taxon>Eukaryota</taxon>
        <taxon>Fungi</taxon>
        <taxon>Dikarya</taxon>
        <taxon>Basidiomycota</taxon>
        <taxon>Agaricomycotina</taxon>
        <taxon>Agaricomycetes</taxon>
        <taxon>Agaricomycetidae</taxon>
        <taxon>Agaricales</taxon>
        <taxon>Tricholomatineae</taxon>
        <taxon>Lyophyllaceae</taxon>
        <taxon>Sphagnurus</taxon>
    </lineage>
</organism>
<proteinExistence type="predicted"/>
<protein>
    <submittedName>
        <fullName evidence="1">Uncharacterized protein</fullName>
    </submittedName>
</protein>
<evidence type="ECO:0000313" key="1">
    <source>
        <dbReference type="EMBL" id="KAG5636212.1"/>
    </source>
</evidence>
<gene>
    <name evidence="1" type="ORF">H0H81_008770</name>
</gene>
<sequence>MFDYDEPDRDIGIRKKLPIIMCDMEVSAKLDVFVKSRSEYLLLVHGGKRGPNRRYPEPRLVAQAIAAFYQNNLQRKLAGRPILNSQTITGITVIGVTPIFYLLPITTKLVQCVQAGIPPPQPTIVQRFIPPVPDPDAYPSEGLVPLANRVVVVQCFEAFKALVVSLVQCS</sequence>
<accession>A0A9P7FPR6</accession>
<reference evidence="1" key="1">
    <citation type="submission" date="2021-02" db="EMBL/GenBank/DDBJ databases">
        <authorList>
            <person name="Nieuwenhuis M."/>
            <person name="Van De Peppel L.J.J."/>
        </authorList>
    </citation>
    <scope>NUCLEOTIDE SEQUENCE</scope>
    <source>
        <strain evidence="1">D49</strain>
    </source>
</reference>
<dbReference type="OrthoDB" id="3213671at2759"/>
<dbReference type="Proteomes" id="UP000717328">
    <property type="component" value="Unassembled WGS sequence"/>
</dbReference>
<name>A0A9P7FPR6_9AGAR</name>